<proteinExistence type="predicted"/>
<sequence>MVDNSLMPFLIVLTPILGTVTFVAIMIKRYLDNYIPLKVIVRHKGDKTELIIQTKRKTTHINVGNFRIKEYREVLGWRINGLEFGRYRLGEYKGKYGEVVSYAISDSGLLIDDIDGKIYYLAFNNIHEVVDAILDKNIKEKVIEVRK</sequence>
<comment type="caution">
    <text evidence="2">The sequence shown here is derived from an EMBL/GenBank/DDBJ whole genome shotgun (WGS) entry which is preliminary data.</text>
</comment>
<feature type="transmembrane region" description="Helical" evidence="1">
    <location>
        <begin position="6"/>
        <end position="27"/>
    </location>
</feature>
<keyword evidence="1" id="KW-0812">Transmembrane</keyword>
<organism evidence="2 3">
    <name type="scientific">Thermococcus paralvinellae</name>
    <dbReference type="NCBI Taxonomy" id="582419"/>
    <lineage>
        <taxon>Archaea</taxon>
        <taxon>Methanobacteriati</taxon>
        <taxon>Methanobacteriota</taxon>
        <taxon>Thermococci</taxon>
        <taxon>Thermococcales</taxon>
        <taxon>Thermococcaceae</taxon>
        <taxon>Thermococcus</taxon>
    </lineage>
</organism>
<evidence type="ECO:0000313" key="3">
    <source>
        <dbReference type="Proteomes" id="UP000649326"/>
    </source>
</evidence>
<keyword evidence="1" id="KW-0472">Membrane</keyword>
<evidence type="ECO:0008006" key="4">
    <source>
        <dbReference type="Google" id="ProtNLM"/>
    </source>
</evidence>
<protein>
    <recommendedName>
        <fullName evidence="4">Bacterial Pleckstrin homology domain-containing protein</fullName>
    </recommendedName>
</protein>
<reference evidence="2" key="1">
    <citation type="journal article" date="2020" name="ISME J.">
        <title>Gammaproteobacteria mediating utilization of methyl-, sulfur- and petroleum organic compounds in deep ocean hydrothermal plumes.</title>
        <authorList>
            <person name="Zhou Z."/>
            <person name="Liu Y."/>
            <person name="Pan J."/>
            <person name="Cron B.R."/>
            <person name="Toner B.M."/>
            <person name="Anantharaman K."/>
            <person name="Breier J.A."/>
            <person name="Dick G.J."/>
            <person name="Li M."/>
        </authorList>
    </citation>
    <scope>NUCLEOTIDE SEQUENCE</scope>
    <source>
        <strain evidence="2">SZUA-1451</strain>
    </source>
</reference>
<dbReference type="Proteomes" id="UP000649326">
    <property type="component" value="Unassembled WGS sequence"/>
</dbReference>
<evidence type="ECO:0000256" key="1">
    <source>
        <dbReference type="SAM" id="Phobius"/>
    </source>
</evidence>
<name>A0A832Z9F6_9EURY</name>
<accession>A0A832Z9F6</accession>
<gene>
    <name evidence="2" type="ORF">EYH13_03830</name>
</gene>
<dbReference type="AlphaFoldDB" id="A0A832Z9F6"/>
<evidence type="ECO:0000313" key="2">
    <source>
        <dbReference type="EMBL" id="HIP75262.1"/>
    </source>
</evidence>
<dbReference type="EMBL" id="DQUG01000157">
    <property type="protein sequence ID" value="HIP75262.1"/>
    <property type="molecule type" value="Genomic_DNA"/>
</dbReference>
<keyword evidence="1" id="KW-1133">Transmembrane helix</keyword>